<gene>
    <name evidence="7" type="ORF">DNJ96_14760</name>
</gene>
<feature type="transmembrane region" description="Helical" evidence="5">
    <location>
        <begin position="141"/>
        <end position="162"/>
    </location>
</feature>
<feature type="transmembrane region" description="Helical" evidence="5">
    <location>
        <begin position="853"/>
        <end position="876"/>
    </location>
</feature>
<comment type="caution">
    <text evidence="7">The sequence shown here is derived from an EMBL/GenBank/DDBJ whole genome shotgun (WGS) entry which is preliminary data.</text>
</comment>
<feature type="transmembrane region" description="Helical" evidence="5">
    <location>
        <begin position="217"/>
        <end position="232"/>
    </location>
</feature>
<dbReference type="InterPro" id="IPR051533">
    <property type="entry name" value="WaaL-like"/>
</dbReference>
<feature type="transmembrane region" description="Helical" evidence="5">
    <location>
        <begin position="398"/>
        <end position="413"/>
    </location>
</feature>
<dbReference type="RefSeq" id="WP_131185101.1">
    <property type="nucleotide sequence ID" value="NZ_QJUO01000021.1"/>
</dbReference>
<dbReference type="PANTHER" id="PTHR37422:SF13">
    <property type="entry name" value="LIPOPOLYSACCHARIDE BIOSYNTHESIS PROTEIN PA4999-RELATED"/>
    <property type="match status" value="1"/>
</dbReference>
<keyword evidence="4 5" id="KW-0472">Membrane</keyword>
<evidence type="ECO:0000256" key="5">
    <source>
        <dbReference type="SAM" id="Phobius"/>
    </source>
</evidence>
<feature type="transmembrane region" description="Helical" evidence="5">
    <location>
        <begin position="829"/>
        <end position="846"/>
    </location>
</feature>
<feature type="transmembrane region" description="Helical" evidence="5">
    <location>
        <begin position="344"/>
        <end position="363"/>
    </location>
</feature>
<proteinExistence type="predicted"/>
<feature type="transmembrane region" description="Helical" evidence="5">
    <location>
        <begin position="769"/>
        <end position="788"/>
    </location>
</feature>
<comment type="subcellular location">
    <subcellularLocation>
        <location evidence="1">Membrane</location>
        <topology evidence="1">Multi-pass membrane protein</topology>
    </subcellularLocation>
</comment>
<feature type="transmembrane region" description="Helical" evidence="5">
    <location>
        <begin position="678"/>
        <end position="695"/>
    </location>
</feature>
<feature type="transmembrane region" description="Helical" evidence="5">
    <location>
        <begin position="186"/>
        <end position="205"/>
    </location>
</feature>
<feature type="transmembrane region" description="Helical" evidence="5">
    <location>
        <begin position="24"/>
        <end position="44"/>
    </location>
</feature>
<dbReference type="AlphaFoldDB" id="A0A4Q9R307"/>
<evidence type="ECO:0000256" key="3">
    <source>
        <dbReference type="ARBA" id="ARBA00022989"/>
    </source>
</evidence>
<reference evidence="7 8" key="1">
    <citation type="submission" date="2018-06" db="EMBL/GenBank/DDBJ databases">
        <title>Three novel Pseudomonas species isolated from symptomatic oak.</title>
        <authorList>
            <person name="Bueno-Gonzalez V."/>
            <person name="Brady C."/>
        </authorList>
    </citation>
    <scope>NUCLEOTIDE SEQUENCE [LARGE SCALE GENOMIC DNA]</scope>
    <source>
        <strain evidence="7 8">P17C</strain>
    </source>
</reference>
<feature type="transmembrane region" description="Helical" evidence="5">
    <location>
        <begin position="552"/>
        <end position="575"/>
    </location>
</feature>
<organism evidence="7 8">
    <name type="scientific">Stutzerimonas kirkiae</name>
    <dbReference type="NCBI Taxonomy" id="2211392"/>
    <lineage>
        <taxon>Bacteria</taxon>
        <taxon>Pseudomonadati</taxon>
        <taxon>Pseudomonadota</taxon>
        <taxon>Gammaproteobacteria</taxon>
        <taxon>Pseudomonadales</taxon>
        <taxon>Pseudomonadaceae</taxon>
        <taxon>Stutzerimonas</taxon>
    </lineage>
</organism>
<feature type="transmembrane region" description="Helical" evidence="5">
    <location>
        <begin position="514"/>
        <end position="532"/>
    </location>
</feature>
<feature type="transmembrane region" description="Helical" evidence="5">
    <location>
        <begin position="651"/>
        <end position="671"/>
    </location>
</feature>
<dbReference type="GO" id="GO:0016020">
    <property type="term" value="C:membrane"/>
    <property type="evidence" value="ECO:0007669"/>
    <property type="project" value="UniProtKB-SubCell"/>
</dbReference>
<feature type="transmembrane region" description="Helical" evidence="5">
    <location>
        <begin position="370"/>
        <end position="386"/>
    </location>
</feature>
<feature type="transmembrane region" description="Helical" evidence="5">
    <location>
        <begin position="730"/>
        <end position="763"/>
    </location>
</feature>
<feature type="transmembrane region" description="Helical" evidence="5">
    <location>
        <begin position="882"/>
        <end position="901"/>
    </location>
</feature>
<protein>
    <recommendedName>
        <fullName evidence="6">O-antigen ligase-related domain-containing protein</fullName>
    </recommendedName>
</protein>
<keyword evidence="2 5" id="KW-0812">Transmembrane</keyword>
<feature type="domain" description="O-antigen ligase-related" evidence="6">
    <location>
        <begin position="223"/>
        <end position="352"/>
    </location>
</feature>
<feature type="transmembrane region" description="Helical" evidence="5">
    <location>
        <begin position="116"/>
        <end position="134"/>
    </location>
</feature>
<dbReference type="Pfam" id="PF04932">
    <property type="entry name" value="Wzy_C"/>
    <property type="match status" value="1"/>
</dbReference>
<evidence type="ECO:0000256" key="2">
    <source>
        <dbReference type="ARBA" id="ARBA00022692"/>
    </source>
</evidence>
<name>A0A4Q9R307_9GAMM</name>
<feature type="transmembrane region" description="Helical" evidence="5">
    <location>
        <begin position="56"/>
        <end position="74"/>
    </location>
</feature>
<dbReference type="PANTHER" id="PTHR37422">
    <property type="entry name" value="TEICHURONIC ACID BIOSYNTHESIS PROTEIN TUAE"/>
    <property type="match status" value="1"/>
</dbReference>
<feature type="transmembrane region" description="Helical" evidence="5">
    <location>
        <begin position="485"/>
        <end position="508"/>
    </location>
</feature>
<evidence type="ECO:0000256" key="1">
    <source>
        <dbReference type="ARBA" id="ARBA00004141"/>
    </source>
</evidence>
<dbReference type="EMBL" id="QJUP01000022">
    <property type="protein sequence ID" value="TBU92867.1"/>
    <property type="molecule type" value="Genomic_DNA"/>
</dbReference>
<feature type="transmembrane region" description="Helical" evidence="5">
    <location>
        <begin position="260"/>
        <end position="277"/>
    </location>
</feature>
<evidence type="ECO:0000259" key="6">
    <source>
        <dbReference type="Pfam" id="PF04932"/>
    </source>
</evidence>
<keyword evidence="3 5" id="KW-1133">Transmembrane helix</keyword>
<keyword evidence="8" id="KW-1185">Reference proteome</keyword>
<evidence type="ECO:0000313" key="7">
    <source>
        <dbReference type="EMBL" id="TBU92867.1"/>
    </source>
</evidence>
<evidence type="ECO:0000313" key="8">
    <source>
        <dbReference type="Proteomes" id="UP000292639"/>
    </source>
</evidence>
<dbReference type="Proteomes" id="UP000292639">
    <property type="component" value="Unassembled WGS sequence"/>
</dbReference>
<dbReference type="InterPro" id="IPR007016">
    <property type="entry name" value="O-antigen_ligase-rel_domated"/>
</dbReference>
<evidence type="ECO:0000256" key="4">
    <source>
        <dbReference type="ARBA" id="ARBA00023136"/>
    </source>
</evidence>
<feature type="transmembrane region" description="Helical" evidence="5">
    <location>
        <begin position="86"/>
        <end position="104"/>
    </location>
</feature>
<sequence>MRELRVFMSETVLHKRYQWFCEHIGWQAVLARALGLGLFILVSGDVWLGSGSARNTQVYLWLLLPALIYLGWCMAVRRLRLPCLEYWPWLLMLAWMALSALWATEPEVPVSSQVKRGLYIALFLLAIGLLYDYSPSLLRRVVLLSVSVVALGSLATLLYQFLWLDRPLGYRAYRIYTLGWGGFADYQHPVVAGIFHGSVAAWAFGMAVERKASLRQVAFWLLVFTVLTVYVLLSYSRGAWVSLFCAVLASILMQRSRLGWCLLGVGGGTLALIALLFRESVLFELQSRQLSGRSIIWEHVFEMMSGHWLYGQGLGTTFSFPLPNSILTITHAHSLYLQQVYDSGLVALLLLLWGLSMLCLKAWRLREHPWVRLAFPVLVFALVAMLTDVERIFTRPNVYWTLFWLPVAILLAVRQEDKELRHSGVAAVARSGESLLASVLGSKVSLSLGVFVGKEAQHAILGETDSTPAVRVSGLQRDAVSSFSVTLLSLGVFYIYMLAYAVLVFLQFSVLQVLSLSLVFIVLLAGAFFIFLRPSLFSMRPFSIRISWRESVVACLVSVLIIVYSTTLGSSAFAFSSSYVSVFPLLETELGLGWHQDTAFHVSLIQSILNFGYPSTAQHGHPLTGYHVLSHYADALILFVTRLDAYDSYGLLFHFKVFFFLSAVLLTTAVFTRRHGICTYLLSVILLIPCILGTWHAIGSHGLWMASIILVMAAPYIHDRLSQSAPLSNYQFAAFFAIIIAISLAKISSGFMLAAFVGAFILVRQYERWSTYLFGVMLLLFFYSYGVLFFSRLNDLQSTFVLPELSFSGLYDYLVAADIERAGRTYPSLMPAILACSTVLFVIWISKPVRSSAGFVFSGMLAILCLYIISSISAAYTISDIWYFQYGLSSVMLLFSYALVLQFKRSIQEEIVSDGIGEAARRTLVCSAVIGLTLLMKSYPQASFNVFKAGPDSLRAKVDYALHRPFLNLNKKLPEELQLSVLSPRETKLKAIDVFSGARPLSALKHLLERAADDAGVATRQMAVFIPQTVFDTATVRFGGQPWASGLLFYAVTGIQLVNAAPDARPSYGFSAYSQEGTRVTTDMFFLAEGCKAGGFSHLAIISQIAPPALETFPCPR</sequence>
<accession>A0A4Q9R307</accession>